<name>A0A0F9X246_9ZZZZ</name>
<reference evidence="2" key="1">
    <citation type="journal article" date="2015" name="Nature">
        <title>Complex archaea that bridge the gap between prokaryotes and eukaryotes.</title>
        <authorList>
            <person name="Spang A."/>
            <person name="Saw J.H."/>
            <person name="Jorgensen S.L."/>
            <person name="Zaremba-Niedzwiedzka K."/>
            <person name="Martijn J."/>
            <person name="Lind A.E."/>
            <person name="van Eijk R."/>
            <person name="Schleper C."/>
            <person name="Guy L."/>
            <person name="Ettema T.J."/>
        </authorList>
    </citation>
    <scope>NUCLEOTIDE SEQUENCE</scope>
</reference>
<sequence>MLQLIQTRQSKPNRIETQEVDKGDIYHVEYARWVIGEGMRKKQQDHVAKYQTNMNFYRDKQWLLSEDTEAFFKDESGQDRNRIKVTRNFIQPMVEQYRGNAERMTFDVKVQAISPMAKSRRDKSLARLQAYGYAAEIFPEFGAVMQKQGYLTGKDEDDVAMRFENTYVDNYVVAMNRLLRYVAKTSRLDRLKKQLAVDIAAGGIGIVHPFPLNGEWQFKRIPVDRFGWDRGATEEDLSDSEYFYEFDYSLATDIYERHQDLSLPQKKAIENYVSQIIGTQANGQPFDIRNRLPVYNATWRDTVVDHFGYVTDQFGQRILERLNYIYEGEEEARFTRADVIPLEQLTPYQKKVLRGRSIRALQVDLWRFCRFIPYEIISASKYDSSKATENIVLDHGIIPYQEPDLYMPTNMKPPYKCGTWAYMDGECMAPIDVVINPQRMINRFMSVMENQINNAGGAGVVFDKDLFDEGSEDEVAIKMKRGEPIGVRGRARGVSQAVGRYDSGIKESTLVFSELIENFRHGIEQISGVNEGLKGQQNPDQLVGVMQLAIQRGSIMQEPFYAAINTIFNGCYQNIATSGKRYYIDMDVELIDAVGEESAEILKISKDMRHEQFRTTLVRTIDPDSERVYVDQRTISWLQYSLIDAPTAATLMGRATDEEALAELRAFHRRLAELQRKQSQANEDQTMMQNQAQEETGKVLYGEKLRDEAREDSQKDKDRATKIISAAIKPGAGNKGK</sequence>
<feature type="compositionally biased region" description="Basic and acidic residues" evidence="1">
    <location>
        <begin position="695"/>
        <end position="721"/>
    </location>
</feature>
<feature type="compositionally biased region" description="Polar residues" evidence="1">
    <location>
        <begin position="677"/>
        <end position="694"/>
    </location>
</feature>
<proteinExistence type="predicted"/>
<comment type="caution">
    <text evidence="2">The sequence shown here is derived from an EMBL/GenBank/DDBJ whole genome shotgun (WGS) entry which is preliminary data.</text>
</comment>
<protein>
    <recommendedName>
        <fullName evidence="3">Portal protein</fullName>
    </recommendedName>
</protein>
<dbReference type="EMBL" id="LAZR01000158">
    <property type="protein sequence ID" value="KKN85513.1"/>
    <property type="molecule type" value="Genomic_DNA"/>
</dbReference>
<dbReference type="AlphaFoldDB" id="A0A0F9X246"/>
<feature type="region of interest" description="Disordered" evidence="1">
    <location>
        <begin position="676"/>
        <end position="737"/>
    </location>
</feature>
<accession>A0A0F9X246</accession>
<organism evidence="2">
    <name type="scientific">marine sediment metagenome</name>
    <dbReference type="NCBI Taxonomy" id="412755"/>
    <lineage>
        <taxon>unclassified sequences</taxon>
        <taxon>metagenomes</taxon>
        <taxon>ecological metagenomes</taxon>
    </lineage>
</organism>
<evidence type="ECO:0000256" key="1">
    <source>
        <dbReference type="SAM" id="MobiDB-lite"/>
    </source>
</evidence>
<evidence type="ECO:0008006" key="3">
    <source>
        <dbReference type="Google" id="ProtNLM"/>
    </source>
</evidence>
<gene>
    <name evidence="2" type="ORF">LCGC14_0278360</name>
</gene>
<evidence type="ECO:0000313" key="2">
    <source>
        <dbReference type="EMBL" id="KKN85513.1"/>
    </source>
</evidence>